<dbReference type="GO" id="GO:0045494">
    <property type="term" value="P:photoreceptor cell maintenance"/>
    <property type="evidence" value="ECO:0007669"/>
    <property type="project" value="InterPro"/>
</dbReference>
<proteinExistence type="predicted"/>
<name>A0A8C4ULA1_FALTI</name>
<dbReference type="OrthoDB" id="189920at2759"/>
<dbReference type="Ensembl" id="ENSFTIT00000014918.1">
    <property type="protein sequence ID" value="ENSFTIP00000014310.1"/>
    <property type="gene ID" value="ENSFTIG00000009501.1"/>
</dbReference>
<dbReference type="SUPFAM" id="SSF52833">
    <property type="entry name" value="Thioredoxin-like"/>
    <property type="match status" value="1"/>
</dbReference>
<keyword evidence="3" id="KW-1185">Reference proteome</keyword>
<organism evidence="2 3">
    <name type="scientific">Falco tinnunculus</name>
    <name type="common">Common kestrel</name>
    <dbReference type="NCBI Taxonomy" id="100819"/>
    <lineage>
        <taxon>Eukaryota</taxon>
        <taxon>Metazoa</taxon>
        <taxon>Chordata</taxon>
        <taxon>Craniata</taxon>
        <taxon>Vertebrata</taxon>
        <taxon>Euteleostomi</taxon>
        <taxon>Archelosauria</taxon>
        <taxon>Archosauria</taxon>
        <taxon>Dinosauria</taxon>
        <taxon>Saurischia</taxon>
        <taxon>Theropoda</taxon>
        <taxon>Coelurosauria</taxon>
        <taxon>Aves</taxon>
        <taxon>Neognathae</taxon>
        <taxon>Neoaves</taxon>
        <taxon>Telluraves</taxon>
        <taxon>Australaves</taxon>
        <taxon>Falconiformes</taxon>
        <taxon>Falconidae</taxon>
        <taxon>Falco</taxon>
    </lineage>
</organism>
<evidence type="ECO:0000313" key="2">
    <source>
        <dbReference type="Ensembl" id="ENSFTIP00000014310.1"/>
    </source>
</evidence>
<dbReference type="InterPro" id="IPR036249">
    <property type="entry name" value="Thioredoxin-like_sf"/>
</dbReference>
<dbReference type="PANTHER" id="PTHR47109:SF1">
    <property type="entry name" value="NUCLEOREDOXIN-LIKE PROTEIN 1"/>
    <property type="match status" value="1"/>
</dbReference>
<dbReference type="OMA" id="KTMPKRW"/>
<evidence type="ECO:0000313" key="3">
    <source>
        <dbReference type="Proteomes" id="UP000694562"/>
    </source>
</evidence>
<dbReference type="Proteomes" id="UP000694562">
    <property type="component" value="Unplaced"/>
</dbReference>
<reference evidence="2" key="2">
    <citation type="submission" date="2025-09" db="UniProtKB">
        <authorList>
            <consortium name="Ensembl"/>
        </authorList>
    </citation>
    <scope>IDENTIFICATION</scope>
</reference>
<dbReference type="InterPro" id="IPR012336">
    <property type="entry name" value="Thioredoxin-like_fold"/>
</dbReference>
<accession>A0A8C4ULA1</accession>
<dbReference type="Pfam" id="PF13905">
    <property type="entry name" value="Thioredoxin_8"/>
    <property type="match status" value="1"/>
</dbReference>
<dbReference type="AlphaFoldDB" id="A0A8C4ULA1"/>
<evidence type="ECO:0000259" key="1">
    <source>
        <dbReference type="Pfam" id="PF13905"/>
    </source>
</evidence>
<dbReference type="PANTHER" id="PTHR47109">
    <property type="entry name" value="NUCLEOREDOXIN-LIKE PROTEIN 1"/>
    <property type="match status" value="1"/>
</dbReference>
<sequence>MAALFAGRVLLTDRQRERLDSERELSRALDNRVLLLYFGRARCPRCRRFVPLLRRFFVRLTDPRHVVRAAQLALLYVSCDGSEEEQGAFLRTLPRRCLALPFADAFKRELELRFAVAEVPTVVVLKPSGEVITANAVEEIQRAGPACFQNWQEAAELVDRNFLLAEDFDNWSRRSITDPIRRLKYKVDEKEEEEEEEEGEELS</sequence>
<reference evidence="2" key="1">
    <citation type="submission" date="2025-08" db="UniProtKB">
        <authorList>
            <consortium name="Ensembl"/>
        </authorList>
    </citation>
    <scope>IDENTIFICATION</scope>
</reference>
<protein>
    <submittedName>
        <fullName evidence="2">Nucleoredoxin like 1</fullName>
    </submittedName>
</protein>
<feature type="domain" description="Thioredoxin-like fold" evidence="1">
    <location>
        <begin position="31"/>
        <end position="131"/>
    </location>
</feature>
<dbReference type="Gene3D" id="3.40.30.10">
    <property type="entry name" value="Glutaredoxin"/>
    <property type="match status" value="1"/>
</dbReference>
<dbReference type="GO" id="GO:0005739">
    <property type="term" value="C:mitochondrion"/>
    <property type="evidence" value="ECO:0007669"/>
    <property type="project" value="TreeGrafter"/>
</dbReference>
<dbReference type="InterPro" id="IPR029520">
    <property type="entry name" value="RdCVF"/>
</dbReference>